<dbReference type="Gene3D" id="3.30.300.30">
    <property type="match status" value="1"/>
</dbReference>
<dbReference type="InterPro" id="IPR005814">
    <property type="entry name" value="Aminotrans_3"/>
</dbReference>
<keyword evidence="4" id="KW-0808">Transferase</keyword>
<sequence>MTKSNNNNLNYEITGTKIDYPKSTLQELFAKRVEISPRSIALECNDQKTTYGELGIMVNQMANYLWSQGLRPGQIVAISLDRSPELIASLFAVLQCGAAYVPVDTMYPDARLDLMIEDSNAAFYIGLNSNRVFQNKVISLSIATILNAMVDLSVEPLNINVPSESAAYIIYTSGSTGKPKGVQVAHCNVINLVYSMAKEPGICATDKIFAVTTISFDAMVMEIYLPLLFGASVVLVDEETRRDGQLLLKKAVKDKITMMWGTPSIWQILLDSGWETPLNIKALIGGEPVPLPLAHELLSLCSELWNIYGPTETTVCSFLTQITLNDNPITIGKPIANTQVYLLDTKGIPVNPGEVGEIVIAGDGVSLGYLNRTELTNERFVANTFQNESGRKMYLSGDLGKLLPNGNVQCLGRIDLQVKVRGHRIELGEIESVINNLDEIKRATVIVSNHIGGEPSLVAYLQSSGTAQDTNSIRHKLEELLPEFMVPTFFMWINDFPITTNGKIDKSNLPLPEYIRPDSAPLLRKPRTTIEIEIVKVWSEQLKIPVIGIDDNFFEMGGTSLLTQRVATTLRKRLNLDVTVTNIYQYPTIASLSEFLEAANKPFSLTDFSKSKQNKTSGDVAIIGMTGRFPGAKSINELWDVLKEGKETITFFKPEELDLNIPESLRNDPLYVGARGIVPSANTFDAAFFGINPKLAEVMDPQQRLFLEIAWETLEQTGYLPKHFNGSIGVYAGTGTNTYYKKNILPNKEIVDEIGYLQAETVNEKDYISTRTAYHLNLKGPAVSIHSGCSTSLLAIAEAVTSIRNGQCDIALAGGSSVTAPIFSGHLYQEGSMLSSDGHCRSFDADAKGTVFSDGAGVVLLKSLEAAQKDGDKIYGIIKGIGITNDGGNKGSFTAPSTEGQAVAIRKAIQDAQISPDTISYVETHGTATPLGDPIEIEGLKMAFGKQSTTGFCAIGSIKSNMGHLTAAAGVAGLIKTILAMNNKLIPPSLGFDKPNPAIDFENSPFFVNSKLSRWETNEPLRAGVSSFGVGGTNVHLVVEEYPIEQKNSSPSRSLQLLMWSAKSENSLKGYETELGNYLKSTPDLPLADVAFSLNKTRDTFVHRSFILANNTADASQELLSSEKRTTKNNVLKIAPSELVFLFPGQGSQFSQMGINLYKNEIVYKEAIDKCAEFLLDELKLDIREILYPEIITPESEAKLKETRYTQPALFVTEYALSQLWLSWGIKPTAFCGHSIGEFVAAHLAGVITLQEALHLIAVRGRLVNELPGGSMLSVRLSEEKLIEILPDTLSIAAINSNVLCVVAGENEKVNEFAKSLDTLEIVNKLLFTSHAFHSKMMDPILETFEAEVNKIQLNKPNLPIVSTVTGTWLKDEEAINSKYWTNHLRNTVRFANAADTLLKLEDLIFLEVGPGQTLTTLTKQQGVGKIIPAFASLTLPKNQENQYTTSLNTLGELWLRGIEPDWNAFYKEQKRQKIELPSYVFDRKICWIDPPSFKIQNSIPTIITTQNTISNHIENKPMRKNTILSKISSIVSQTSGIDYPNDACSQSFLDLGLDSLTLTQLAIKLKKDFKLPITFRQLNEEFGSPSLLADYLDQNLPKEEYNDNIASKTVTNSIATPLPISNTTSLPISNGQNDLALGLIAQQLQLLGKQMELLQGNNITQPNGHAQETFQKSEPVIIQNNTTEDLRTPEEIVEHQKPFGASPKIEKQAKEMSHSQKEFLNGLIASYTKKTGASKSYAQKYRSIMADPRVVSGFKPLTKEIVYPIVIEKSSGNRLWDIDSNVYIDALNGFGSCFFGHQPDFIKEALHKQVDTGFEVGPQHPLAGEVCELLCEFTNHDRAALCNTGSEAVLGAMRIARTVTGRSLIVAFSGSYHGIIDEALVRGSKKLITFPAAPGIMPESVQNMLILEYGTEESLRIIAERADELAAVIVEPVQSRRPEFQPIEFLHKLRELTTQSDIALVFDEVITGFRMHPGGAQALFNIQADIATYGKVIGGGISIGAIVGKRKYMDALDGGHWQYGDDSIPEVGVTYFAGTFVRHPLALAASKASLIHLKKQGPALQERLNDMTSRLASELNSEFKKKDLPMIINHFGSLWRVKFNDDVLYGELLFTLLRENGIHIWDGFPCFLTEAYKEEDLTQIIDTFKKCLEIMVSAGFFITNKPESITSEQSNVNRFINLSKPPVDGAKLGRDKEGNPAWFVADPINIGEYVKIDL</sequence>
<dbReference type="PROSITE" id="PS52004">
    <property type="entry name" value="KS3_2"/>
    <property type="match status" value="1"/>
</dbReference>
<dbReference type="Gene3D" id="3.90.1150.10">
    <property type="entry name" value="Aspartate Aminotransferase, domain 1"/>
    <property type="match status" value="1"/>
</dbReference>
<dbReference type="SUPFAM" id="SSF47336">
    <property type="entry name" value="ACP-like"/>
    <property type="match status" value="2"/>
</dbReference>
<dbReference type="InterPro" id="IPR032821">
    <property type="entry name" value="PKS_assoc"/>
</dbReference>
<dbReference type="CDD" id="cd05930">
    <property type="entry name" value="A_NRPS"/>
    <property type="match status" value="1"/>
</dbReference>
<evidence type="ECO:0000313" key="9">
    <source>
        <dbReference type="Proteomes" id="UP000237310"/>
    </source>
</evidence>
<dbReference type="Gene3D" id="3.40.640.10">
    <property type="entry name" value="Type I PLP-dependent aspartate aminotransferase-like (Major domain)"/>
    <property type="match status" value="1"/>
</dbReference>
<feature type="domain" description="Ketosynthase family 3 (KS3)" evidence="7">
    <location>
        <begin position="617"/>
        <end position="1041"/>
    </location>
</feature>
<reference evidence="8 9" key="1">
    <citation type="submission" date="2018-01" db="EMBL/GenBank/DDBJ databases">
        <authorList>
            <person name="Gaut B.S."/>
            <person name="Morton B.R."/>
            <person name="Clegg M.T."/>
            <person name="Duvall M.R."/>
        </authorList>
    </citation>
    <scope>NUCLEOTIDE SEQUENCE [LARGE SCALE GENOMIC DNA]</scope>
    <source>
        <strain evidence="8 9">HR-AY</strain>
    </source>
</reference>
<dbReference type="InterPro" id="IPR015422">
    <property type="entry name" value="PyrdxlP-dep_Trfase_small"/>
</dbReference>
<dbReference type="InterPro" id="IPR020841">
    <property type="entry name" value="PKS_Beta-ketoAc_synthase_dom"/>
</dbReference>
<dbReference type="PROSITE" id="PS50075">
    <property type="entry name" value="CARRIER"/>
    <property type="match status" value="2"/>
</dbReference>
<dbReference type="NCBIfam" id="TIGR01733">
    <property type="entry name" value="AA-adenyl-dom"/>
    <property type="match status" value="1"/>
</dbReference>
<dbReference type="InterPro" id="IPR000873">
    <property type="entry name" value="AMP-dep_synth/lig_dom"/>
</dbReference>
<evidence type="ECO:0000256" key="1">
    <source>
        <dbReference type="ARBA" id="ARBA00001933"/>
    </source>
</evidence>
<dbReference type="Gene3D" id="3.40.50.980">
    <property type="match status" value="2"/>
</dbReference>
<evidence type="ECO:0000256" key="3">
    <source>
        <dbReference type="ARBA" id="ARBA00022553"/>
    </source>
</evidence>
<dbReference type="PROSITE" id="PS00455">
    <property type="entry name" value="AMP_BINDING"/>
    <property type="match status" value="1"/>
</dbReference>
<dbReference type="InterPro" id="IPR010071">
    <property type="entry name" value="AA_adenyl_dom"/>
</dbReference>
<dbReference type="Pfam" id="PF00698">
    <property type="entry name" value="Acyl_transf_1"/>
    <property type="match status" value="1"/>
</dbReference>
<dbReference type="Pfam" id="PF02801">
    <property type="entry name" value="Ketoacyl-synt_C"/>
    <property type="match status" value="1"/>
</dbReference>
<feature type="domain" description="Carrier" evidence="6">
    <location>
        <begin position="1519"/>
        <end position="1597"/>
    </location>
</feature>
<feature type="domain" description="Carrier" evidence="6">
    <location>
        <begin position="525"/>
        <end position="600"/>
    </location>
</feature>
<keyword evidence="2" id="KW-0596">Phosphopantetheine</keyword>
<dbReference type="Pfam" id="PF00550">
    <property type="entry name" value="PP-binding"/>
    <property type="match status" value="2"/>
</dbReference>
<evidence type="ECO:0000256" key="5">
    <source>
        <dbReference type="ARBA" id="ARBA00022898"/>
    </source>
</evidence>
<dbReference type="GO" id="GO:0008483">
    <property type="term" value="F:transaminase activity"/>
    <property type="evidence" value="ECO:0007669"/>
    <property type="project" value="InterPro"/>
</dbReference>
<evidence type="ECO:0000256" key="4">
    <source>
        <dbReference type="ARBA" id="ARBA00022679"/>
    </source>
</evidence>
<dbReference type="Gene3D" id="3.30.70.3290">
    <property type="match status" value="1"/>
</dbReference>
<evidence type="ECO:0000259" key="6">
    <source>
        <dbReference type="PROSITE" id="PS50075"/>
    </source>
</evidence>
<dbReference type="SUPFAM" id="SSF56801">
    <property type="entry name" value="Acetyl-CoA synthetase-like"/>
    <property type="match status" value="1"/>
</dbReference>
<dbReference type="SUPFAM" id="SSF55048">
    <property type="entry name" value="Probable ACP-binding domain of malonyl-CoA ACP transacylase"/>
    <property type="match status" value="1"/>
</dbReference>
<comment type="caution">
    <text evidence="8">The sequence shown here is derived from an EMBL/GenBank/DDBJ whole genome shotgun (WGS) entry which is preliminary data.</text>
</comment>
<dbReference type="InterPro" id="IPR049704">
    <property type="entry name" value="Aminotrans_3_PPA_site"/>
</dbReference>
<accession>A0A2S5A834</accession>
<keyword evidence="9" id="KW-1185">Reference proteome</keyword>
<dbReference type="InterPro" id="IPR009081">
    <property type="entry name" value="PP-bd_ACP"/>
</dbReference>
<dbReference type="InterPro" id="IPR016035">
    <property type="entry name" value="Acyl_Trfase/lysoPLipase"/>
</dbReference>
<dbReference type="InterPro" id="IPR020845">
    <property type="entry name" value="AMP-binding_CS"/>
</dbReference>
<dbReference type="Pfam" id="PF16197">
    <property type="entry name" value="KAsynt_C_assoc"/>
    <property type="match status" value="1"/>
</dbReference>
<dbReference type="Gene3D" id="1.10.1200.10">
    <property type="entry name" value="ACP-like"/>
    <property type="match status" value="2"/>
</dbReference>
<dbReference type="InterPro" id="IPR015424">
    <property type="entry name" value="PyrdxlP-dep_Trfase"/>
</dbReference>
<comment type="cofactor">
    <cofactor evidence="1">
        <name>pyridoxal 5'-phosphate</name>
        <dbReference type="ChEBI" id="CHEBI:597326"/>
    </cofactor>
</comment>
<keyword evidence="3" id="KW-0597">Phosphoprotein</keyword>
<dbReference type="EMBL" id="PQVG01000006">
    <property type="protein sequence ID" value="POY38674.1"/>
    <property type="molecule type" value="Genomic_DNA"/>
</dbReference>
<dbReference type="InterPro" id="IPR016039">
    <property type="entry name" value="Thiolase-like"/>
</dbReference>
<dbReference type="GO" id="GO:0004312">
    <property type="term" value="F:fatty acid synthase activity"/>
    <property type="evidence" value="ECO:0007669"/>
    <property type="project" value="TreeGrafter"/>
</dbReference>
<dbReference type="InterPro" id="IPR014043">
    <property type="entry name" value="Acyl_transferase_dom"/>
</dbReference>
<dbReference type="Pfam" id="PF00202">
    <property type="entry name" value="Aminotran_3"/>
    <property type="match status" value="1"/>
</dbReference>
<dbReference type="SMART" id="SM00823">
    <property type="entry name" value="PKS_PP"/>
    <property type="match status" value="2"/>
</dbReference>
<keyword evidence="5" id="KW-0663">Pyridoxal phosphate</keyword>
<dbReference type="CDD" id="cd00833">
    <property type="entry name" value="PKS"/>
    <property type="match status" value="1"/>
</dbReference>
<dbReference type="GO" id="GO:0031177">
    <property type="term" value="F:phosphopantetheine binding"/>
    <property type="evidence" value="ECO:0007669"/>
    <property type="project" value="InterPro"/>
</dbReference>
<dbReference type="InterPro" id="IPR036736">
    <property type="entry name" value="ACP-like_sf"/>
</dbReference>
<dbReference type="InterPro" id="IPR018201">
    <property type="entry name" value="Ketoacyl_synth_AS"/>
</dbReference>
<organism evidence="8 9">
    <name type="scientific">Flavobacterium alvei</name>
    <dbReference type="NCBI Taxonomy" id="2080416"/>
    <lineage>
        <taxon>Bacteria</taxon>
        <taxon>Pseudomonadati</taxon>
        <taxon>Bacteroidota</taxon>
        <taxon>Flavobacteriia</taxon>
        <taxon>Flavobacteriales</taxon>
        <taxon>Flavobacteriaceae</taxon>
        <taxon>Flavobacterium</taxon>
    </lineage>
</organism>
<dbReference type="Pfam" id="PF00109">
    <property type="entry name" value="ketoacyl-synt"/>
    <property type="match status" value="1"/>
</dbReference>
<name>A0A2S5A834_9FLAO</name>
<dbReference type="SUPFAM" id="SSF53901">
    <property type="entry name" value="Thiolase-like"/>
    <property type="match status" value="1"/>
</dbReference>
<evidence type="ECO:0000313" key="8">
    <source>
        <dbReference type="EMBL" id="POY38674.1"/>
    </source>
</evidence>
<dbReference type="InterPro" id="IPR020806">
    <property type="entry name" value="PKS_PP-bd"/>
</dbReference>
<dbReference type="PANTHER" id="PTHR43775:SF51">
    <property type="entry name" value="INACTIVE PHENOLPHTHIOCEROL SYNTHESIS POLYKETIDE SYNTHASE TYPE I PKS1-RELATED"/>
    <property type="match status" value="1"/>
</dbReference>
<dbReference type="SUPFAM" id="SSF53383">
    <property type="entry name" value="PLP-dependent transferases"/>
    <property type="match status" value="1"/>
</dbReference>
<dbReference type="InterPro" id="IPR025110">
    <property type="entry name" value="AMP-bd_C"/>
</dbReference>
<dbReference type="Gene3D" id="3.40.366.10">
    <property type="entry name" value="Malonyl-Coenzyme A Acyl Carrier Protein, domain 2"/>
    <property type="match status" value="1"/>
</dbReference>
<dbReference type="InterPro" id="IPR001227">
    <property type="entry name" value="Ac_transferase_dom_sf"/>
</dbReference>
<dbReference type="RefSeq" id="WP_103806249.1">
    <property type="nucleotide sequence ID" value="NZ_PQVG01000006.1"/>
</dbReference>
<dbReference type="Gene3D" id="2.30.38.10">
    <property type="entry name" value="Luciferase, Domain 3"/>
    <property type="match status" value="1"/>
</dbReference>
<dbReference type="Pfam" id="PF00501">
    <property type="entry name" value="AMP-binding"/>
    <property type="match status" value="1"/>
</dbReference>
<evidence type="ECO:0000259" key="7">
    <source>
        <dbReference type="PROSITE" id="PS52004"/>
    </source>
</evidence>
<dbReference type="SUPFAM" id="SSF52151">
    <property type="entry name" value="FabD/lysophospholipase-like"/>
    <property type="match status" value="1"/>
</dbReference>
<dbReference type="PROSITE" id="PS00606">
    <property type="entry name" value="KS3_1"/>
    <property type="match status" value="1"/>
</dbReference>
<dbReference type="Gene3D" id="3.30.70.250">
    <property type="entry name" value="Malonyl-CoA ACP transacylase, ACP-binding"/>
    <property type="match status" value="1"/>
</dbReference>
<protein>
    <submittedName>
        <fullName evidence="8">Type I polyketide synthase</fullName>
    </submittedName>
</protein>
<proteinExistence type="predicted"/>
<dbReference type="InterPro" id="IPR015421">
    <property type="entry name" value="PyrdxlP-dep_Trfase_major"/>
</dbReference>
<dbReference type="SMART" id="SM00825">
    <property type="entry name" value="PKS_KS"/>
    <property type="match status" value="1"/>
</dbReference>
<evidence type="ECO:0000256" key="2">
    <source>
        <dbReference type="ARBA" id="ARBA00022450"/>
    </source>
</evidence>
<dbReference type="PANTHER" id="PTHR43775">
    <property type="entry name" value="FATTY ACID SYNTHASE"/>
    <property type="match status" value="1"/>
</dbReference>
<dbReference type="InterPro" id="IPR050091">
    <property type="entry name" value="PKS_NRPS_Biosynth_Enz"/>
</dbReference>
<dbReference type="PROSITE" id="PS00600">
    <property type="entry name" value="AA_TRANSFER_CLASS_3"/>
    <property type="match status" value="1"/>
</dbReference>
<gene>
    <name evidence="8" type="ORF">C3L50_11055</name>
</gene>
<dbReference type="SMART" id="SM00827">
    <property type="entry name" value="PKS_AT"/>
    <property type="match status" value="1"/>
</dbReference>
<dbReference type="OrthoDB" id="9778690at2"/>
<dbReference type="InterPro" id="IPR016036">
    <property type="entry name" value="Malonyl_transacylase_ACP-bd"/>
</dbReference>
<dbReference type="InterPro" id="IPR014030">
    <property type="entry name" value="Ketoacyl_synth_N"/>
</dbReference>
<dbReference type="GO" id="GO:0030170">
    <property type="term" value="F:pyridoxal phosphate binding"/>
    <property type="evidence" value="ECO:0007669"/>
    <property type="project" value="InterPro"/>
</dbReference>
<dbReference type="Pfam" id="PF13193">
    <property type="entry name" value="AMP-binding_C"/>
    <property type="match status" value="1"/>
</dbReference>
<dbReference type="GO" id="GO:0006633">
    <property type="term" value="P:fatty acid biosynthetic process"/>
    <property type="evidence" value="ECO:0007669"/>
    <property type="project" value="InterPro"/>
</dbReference>
<dbReference type="InterPro" id="IPR045851">
    <property type="entry name" value="AMP-bd_C_sf"/>
</dbReference>
<dbReference type="GO" id="GO:0004315">
    <property type="term" value="F:3-oxoacyl-[acyl-carrier-protein] synthase activity"/>
    <property type="evidence" value="ECO:0007669"/>
    <property type="project" value="InterPro"/>
</dbReference>
<dbReference type="InterPro" id="IPR014031">
    <property type="entry name" value="Ketoacyl_synth_C"/>
</dbReference>
<dbReference type="Gene3D" id="3.40.47.10">
    <property type="match status" value="1"/>
</dbReference>
<dbReference type="Proteomes" id="UP000237310">
    <property type="component" value="Unassembled WGS sequence"/>
</dbReference>